<proteinExistence type="predicted"/>
<dbReference type="PANTHER" id="PTHR33018">
    <property type="entry name" value="OS10G0338966 PROTEIN-RELATED"/>
    <property type="match status" value="1"/>
</dbReference>
<gene>
    <name evidence="1" type="ORF">HanXRQr2_Chr11g0489161</name>
</gene>
<dbReference type="Gramene" id="mRNA:HanXRQr2_Chr11g0489161">
    <property type="protein sequence ID" value="mRNA:HanXRQr2_Chr11g0489161"/>
    <property type="gene ID" value="HanXRQr2_Chr11g0489161"/>
</dbReference>
<dbReference type="SUPFAM" id="SSF54001">
    <property type="entry name" value="Cysteine proteinases"/>
    <property type="match status" value="1"/>
</dbReference>
<reference evidence="1" key="1">
    <citation type="journal article" date="2017" name="Nature">
        <title>The sunflower genome provides insights into oil metabolism, flowering and Asterid evolution.</title>
        <authorList>
            <person name="Badouin H."/>
            <person name="Gouzy J."/>
            <person name="Grassa C.J."/>
            <person name="Murat F."/>
            <person name="Staton S.E."/>
            <person name="Cottret L."/>
            <person name="Lelandais-Briere C."/>
            <person name="Owens G.L."/>
            <person name="Carrere S."/>
            <person name="Mayjonade B."/>
            <person name="Legrand L."/>
            <person name="Gill N."/>
            <person name="Kane N.C."/>
            <person name="Bowers J.E."/>
            <person name="Hubner S."/>
            <person name="Bellec A."/>
            <person name="Berard A."/>
            <person name="Berges H."/>
            <person name="Blanchet N."/>
            <person name="Boniface M.C."/>
            <person name="Brunel D."/>
            <person name="Catrice O."/>
            <person name="Chaidir N."/>
            <person name="Claudel C."/>
            <person name="Donnadieu C."/>
            <person name="Faraut T."/>
            <person name="Fievet G."/>
            <person name="Helmstetter N."/>
            <person name="King M."/>
            <person name="Knapp S.J."/>
            <person name="Lai Z."/>
            <person name="Le Paslier M.C."/>
            <person name="Lippi Y."/>
            <person name="Lorenzon L."/>
            <person name="Mandel J.R."/>
            <person name="Marage G."/>
            <person name="Marchand G."/>
            <person name="Marquand E."/>
            <person name="Bret-Mestries E."/>
            <person name="Morien E."/>
            <person name="Nambeesan S."/>
            <person name="Nguyen T."/>
            <person name="Pegot-Espagnet P."/>
            <person name="Pouilly N."/>
            <person name="Raftis F."/>
            <person name="Sallet E."/>
            <person name="Schiex T."/>
            <person name="Thomas J."/>
            <person name="Vandecasteele C."/>
            <person name="Vares D."/>
            <person name="Vear F."/>
            <person name="Vautrin S."/>
            <person name="Crespi M."/>
            <person name="Mangin B."/>
            <person name="Burke J.M."/>
            <person name="Salse J."/>
            <person name="Munos S."/>
            <person name="Vincourt P."/>
            <person name="Rieseberg L.H."/>
            <person name="Langlade N.B."/>
        </authorList>
    </citation>
    <scope>NUCLEOTIDE SEQUENCE</scope>
    <source>
        <tissue evidence="1">Leaves</tissue>
    </source>
</reference>
<sequence length="199" mass="23470">MFALCIGSQCMYLYAAGEREGLNNTAYFHPRYIEGELVLDDVDFVIDHIKKVISFDKDKQWFIEPYIAGKHWVLIILQHHPVYKTWKGYIFDSRKGKGKGKGKDDDDYSCYEITTLFEQAIEENMTWAKVKRRLQPNGWECGYFLMLAMYDFVICNREHMLANKTKMVRQGEIEIDEFVERTLKVFISSFGDVEDEKDQ</sequence>
<organism evidence="1 2">
    <name type="scientific">Helianthus annuus</name>
    <name type="common">Common sunflower</name>
    <dbReference type="NCBI Taxonomy" id="4232"/>
    <lineage>
        <taxon>Eukaryota</taxon>
        <taxon>Viridiplantae</taxon>
        <taxon>Streptophyta</taxon>
        <taxon>Embryophyta</taxon>
        <taxon>Tracheophyta</taxon>
        <taxon>Spermatophyta</taxon>
        <taxon>Magnoliopsida</taxon>
        <taxon>eudicotyledons</taxon>
        <taxon>Gunneridae</taxon>
        <taxon>Pentapetalae</taxon>
        <taxon>asterids</taxon>
        <taxon>campanulids</taxon>
        <taxon>Asterales</taxon>
        <taxon>Asteraceae</taxon>
        <taxon>Asteroideae</taxon>
        <taxon>Heliantheae alliance</taxon>
        <taxon>Heliantheae</taxon>
        <taxon>Helianthus</taxon>
    </lineage>
</organism>
<protein>
    <submittedName>
        <fullName evidence="1">Papain-like cysteine peptidase superfamily</fullName>
    </submittedName>
</protein>
<evidence type="ECO:0000313" key="2">
    <source>
        <dbReference type="Proteomes" id="UP000215914"/>
    </source>
</evidence>
<evidence type="ECO:0000313" key="1">
    <source>
        <dbReference type="EMBL" id="KAF5781892.1"/>
    </source>
</evidence>
<dbReference type="EMBL" id="MNCJ02000326">
    <property type="protein sequence ID" value="KAF5781892.1"/>
    <property type="molecule type" value="Genomic_DNA"/>
</dbReference>
<dbReference type="AlphaFoldDB" id="A0A9K3HP97"/>
<dbReference type="Proteomes" id="UP000215914">
    <property type="component" value="Unassembled WGS sequence"/>
</dbReference>
<dbReference type="InterPro" id="IPR038765">
    <property type="entry name" value="Papain-like_cys_pep_sf"/>
</dbReference>
<comment type="caution">
    <text evidence="1">The sequence shown here is derived from an EMBL/GenBank/DDBJ whole genome shotgun (WGS) entry which is preliminary data.</text>
</comment>
<name>A0A9K3HP97_HELAN</name>
<dbReference type="Gene3D" id="3.40.395.10">
    <property type="entry name" value="Adenoviral Proteinase, Chain A"/>
    <property type="match status" value="1"/>
</dbReference>
<dbReference type="PANTHER" id="PTHR33018:SF35">
    <property type="entry name" value="ULP1 PROTEASE FAMILY CATALYTIC DOMAIN, PAPAIN-LIKE CYSTEINE PEPTIDASE SUPERFAMILY"/>
    <property type="match status" value="1"/>
</dbReference>
<reference evidence="1" key="2">
    <citation type="submission" date="2020-06" db="EMBL/GenBank/DDBJ databases">
        <title>Helianthus annuus Genome sequencing and assembly Release 2.</title>
        <authorList>
            <person name="Gouzy J."/>
            <person name="Langlade N."/>
            <person name="Munos S."/>
        </authorList>
    </citation>
    <scope>NUCLEOTIDE SEQUENCE</scope>
    <source>
        <tissue evidence="1">Leaves</tissue>
    </source>
</reference>
<accession>A0A9K3HP97</accession>
<keyword evidence="2" id="KW-1185">Reference proteome</keyword>